<dbReference type="PANTHER" id="PTHR11014">
    <property type="entry name" value="PEPTIDASE M20 FAMILY MEMBER"/>
    <property type="match status" value="1"/>
</dbReference>
<reference evidence="4 5" key="1">
    <citation type="submission" date="2016-10" db="EMBL/GenBank/DDBJ databases">
        <authorList>
            <person name="de Groot N.N."/>
        </authorList>
    </citation>
    <scope>NUCLEOTIDE SEQUENCE [LARGE SCALE GENOMIC DNA]</scope>
    <source>
        <strain evidence="4 5">DSM 21633</strain>
    </source>
</reference>
<keyword evidence="1 4" id="KW-0378">Hydrolase</keyword>
<feature type="binding site" evidence="2">
    <location>
        <position position="378"/>
    </location>
    <ligand>
        <name>Mn(2+)</name>
        <dbReference type="ChEBI" id="CHEBI:29035"/>
        <label>2</label>
    </ligand>
</feature>
<keyword evidence="2" id="KW-0464">Manganese</keyword>
<dbReference type="Proteomes" id="UP000199427">
    <property type="component" value="Unassembled WGS sequence"/>
</dbReference>
<feature type="domain" description="Peptidase M20 dimerisation" evidence="3">
    <location>
        <begin position="204"/>
        <end position="295"/>
    </location>
</feature>
<dbReference type="Pfam" id="PF01546">
    <property type="entry name" value="Peptidase_M20"/>
    <property type="match status" value="1"/>
</dbReference>
<dbReference type="STRING" id="571933.SAMN05216362_11252"/>
<dbReference type="EMBL" id="FOES01000012">
    <property type="protein sequence ID" value="SEQ38320.1"/>
    <property type="molecule type" value="Genomic_DNA"/>
</dbReference>
<organism evidence="4 5">
    <name type="scientific">Piscibacillus halophilus</name>
    <dbReference type="NCBI Taxonomy" id="571933"/>
    <lineage>
        <taxon>Bacteria</taxon>
        <taxon>Bacillati</taxon>
        <taxon>Bacillota</taxon>
        <taxon>Bacilli</taxon>
        <taxon>Bacillales</taxon>
        <taxon>Bacillaceae</taxon>
        <taxon>Piscibacillus</taxon>
    </lineage>
</organism>
<dbReference type="PANTHER" id="PTHR11014:SF63">
    <property type="entry name" value="METALLOPEPTIDASE, PUTATIVE (AFU_ORTHOLOGUE AFUA_6G09600)-RELATED"/>
    <property type="match status" value="1"/>
</dbReference>
<feature type="binding site" evidence="2">
    <location>
        <position position="118"/>
    </location>
    <ligand>
        <name>Mn(2+)</name>
        <dbReference type="ChEBI" id="CHEBI:29035"/>
        <label>2</label>
    </ligand>
</feature>
<evidence type="ECO:0000259" key="3">
    <source>
        <dbReference type="Pfam" id="PF07687"/>
    </source>
</evidence>
<feature type="binding site" evidence="2">
    <location>
        <position position="153"/>
    </location>
    <ligand>
        <name>Mn(2+)</name>
        <dbReference type="ChEBI" id="CHEBI:29035"/>
        <label>2</label>
    </ligand>
</feature>
<dbReference type="InterPro" id="IPR017439">
    <property type="entry name" value="Amidohydrolase"/>
</dbReference>
<keyword evidence="2" id="KW-0479">Metal-binding</keyword>
<dbReference type="AlphaFoldDB" id="A0A1H9FK19"/>
<name>A0A1H9FK19_9BACI</name>
<dbReference type="GO" id="GO:0050118">
    <property type="term" value="F:N-acetyldiaminopimelate deacetylase activity"/>
    <property type="evidence" value="ECO:0007669"/>
    <property type="project" value="UniProtKB-ARBA"/>
</dbReference>
<dbReference type="SUPFAM" id="SSF55031">
    <property type="entry name" value="Bacterial exopeptidase dimerisation domain"/>
    <property type="match status" value="1"/>
</dbReference>
<accession>A0A1H9FK19</accession>
<dbReference type="PIRSF" id="PIRSF005962">
    <property type="entry name" value="Pept_M20D_amidohydro"/>
    <property type="match status" value="1"/>
</dbReference>
<proteinExistence type="predicted"/>
<dbReference type="InterPro" id="IPR036264">
    <property type="entry name" value="Bact_exopeptidase_dim_dom"/>
</dbReference>
<dbReference type="FunFam" id="3.30.70.360:FF:000001">
    <property type="entry name" value="N-acetyldiaminopimelate deacetylase"/>
    <property type="match status" value="1"/>
</dbReference>
<dbReference type="GO" id="GO:0046872">
    <property type="term" value="F:metal ion binding"/>
    <property type="evidence" value="ECO:0007669"/>
    <property type="project" value="UniProtKB-KW"/>
</dbReference>
<evidence type="ECO:0000256" key="2">
    <source>
        <dbReference type="PIRSR" id="PIRSR005962-1"/>
    </source>
</evidence>
<dbReference type="OrthoDB" id="9776731at2"/>
<dbReference type="Pfam" id="PF07687">
    <property type="entry name" value="M20_dimer"/>
    <property type="match status" value="1"/>
</dbReference>
<dbReference type="InterPro" id="IPR011650">
    <property type="entry name" value="Peptidase_M20_dimer"/>
</dbReference>
<dbReference type="Gene3D" id="3.40.630.10">
    <property type="entry name" value="Zn peptidases"/>
    <property type="match status" value="1"/>
</dbReference>
<protein>
    <submittedName>
        <fullName evidence="4">Amidohydrolase</fullName>
    </submittedName>
</protein>
<dbReference type="Gene3D" id="3.30.70.360">
    <property type="match status" value="1"/>
</dbReference>
<keyword evidence="5" id="KW-1185">Reference proteome</keyword>
<evidence type="ECO:0000313" key="4">
    <source>
        <dbReference type="EMBL" id="SEQ38320.1"/>
    </source>
</evidence>
<sequence length="407" mass="44325">MTLQNIRGDIVDQLIEEDQLLIEAKNIQEKLIEWRRDFHQHPELGFEEVRTSTIVANYMETLGLEVQREVAGTGVIALLEGDRPGPTVGLRADMDALPIQDLKDTPYKSIIEGKMHACGHDAHTTILMGAATILTKQGLGKGNIKFIFQPAEEGRGGATAMIEAGCLENPKVDIMAGLHVNTGIDTGHITVTRDRVGCGSADFFDIEIKGSGGHAAHPHQTVDAITVASEVISALQQIVSRQVAPNDAAVVTVGTIEGGSASNVIAPSVKMSGTVRTLNPDVRHEIPQKMEQVISGVTSAFGAKYEFNYEYKFPSILNDYELRSLVEEVADIVLGEGHCTREKSGLGGEDFAFYSEKVPSIFFRLGVGNEYMTRYPGHHPMFDIDEKALPYGSAMLARFALQYINSN</sequence>
<comment type="cofactor">
    <cofactor evidence="2">
        <name>Mn(2+)</name>
        <dbReference type="ChEBI" id="CHEBI:29035"/>
    </cofactor>
    <text evidence="2">The Mn(2+) ion enhances activity.</text>
</comment>
<evidence type="ECO:0000313" key="5">
    <source>
        <dbReference type="Proteomes" id="UP000199427"/>
    </source>
</evidence>
<dbReference type="GO" id="GO:0019877">
    <property type="term" value="P:diaminopimelate biosynthetic process"/>
    <property type="evidence" value="ECO:0007669"/>
    <property type="project" value="UniProtKB-ARBA"/>
</dbReference>
<dbReference type="InterPro" id="IPR002933">
    <property type="entry name" value="Peptidase_M20"/>
</dbReference>
<gene>
    <name evidence="4" type="ORF">SAMN05216362_11252</name>
</gene>
<dbReference type="NCBIfam" id="TIGR01891">
    <property type="entry name" value="amidohydrolases"/>
    <property type="match status" value="1"/>
</dbReference>
<feature type="binding site" evidence="2">
    <location>
        <position position="179"/>
    </location>
    <ligand>
        <name>Mn(2+)</name>
        <dbReference type="ChEBI" id="CHEBI:29035"/>
        <label>2</label>
    </ligand>
</feature>
<evidence type="ECO:0000256" key="1">
    <source>
        <dbReference type="ARBA" id="ARBA00022801"/>
    </source>
</evidence>
<feature type="binding site" evidence="2">
    <location>
        <position position="120"/>
    </location>
    <ligand>
        <name>Mn(2+)</name>
        <dbReference type="ChEBI" id="CHEBI:29035"/>
        <label>2</label>
    </ligand>
</feature>
<dbReference type="SUPFAM" id="SSF53187">
    <property type="entry name" value="Zn-dependent exopeptidases"/>
    <property type="match status" value="1"/>
</dbReference>